<evidence type="ECO:0000313" key="2">
    <source>
        <dbReference type="Proteomes" id="UP000006322"/>
    </source>
</evidence>
<dbReference type="STRING" id="1129793.GPLA_1830"/>
<name>K6ZR18_9ALTE</name>
<organism evidence="1 2">
    <name type="scientific">Paraglaciecola polaris LMG 21857</name>
    <dbReference type="NCBI Taxonomy" id="1129793"/>
    <lineage>
        <taxon>Bacteria</taxon>
        <taxon>Pseudomonadati</taxon>
        <taxon>Pseudomonadota</taxon>
        <taxon>Gammaproteobacteria</taxon>
        <taxon>Alteromonadales</taxon>
        <taxon>Alteromonadaceae</taxon>
        <taxon>Paraglaciecola</taxon>
    </lineage>
</organism>
<comment type="caution">
    <text evidence="1">The sequence shown here is derived from an EMBL/GenBank/DDBJ whole genome shotgun (WGS) entry which is preliminary data.</text>
</comment>
<reference evidence="2" key="1">
    <citation type="journal article" date="2014" name="Environ. Microbiol.">
        <title>Comparative genomics of the marine bacterial genus Glaciecola reveals the high degree of genomic diversity and genomic characteristic for cold adaptation.</title>
        <authorList>
            <person name="Qin Q.L."/>
            <person name="Xie B.B."/>
            <person name="Yu Y."/>
            <person name="Shu Y.L."/>
            <person name="Rong J.C."/>
            <person name="Zhang Y.J."/>
            <person name="Zhao D.L."/>
            <person name="Chen X.L."/>
            <person name="Zhang X.Y."/>
            <person name="Chen B."/>
            <person name="Zhou B.C."/>
            <person name="Zhang Y.Z."/>
        </authorList>
    </citation>
    <scope>NUCLEOTIDE SEQUENCE [LARGE SCALE GENOMIC DNA]</scope>
    <source>
        <strain evidence="2">LMG 21857</strain>
    </source>
</reference>
<keyword evidence="2" id="KW-1185">Reference proteome</keyword>
<sequence length="38" mass="4492">MLHNKLNHRKIPRRLKRSNFPLFKALVRQAATVTLLPI</sequence>
<dbReference type="AlphaFoldDB" id="K6ZR18"/>
<gene>
    <name evidence="1" type="ORF">GPLA_1830</name>
</gene>
<dbReference type="Proteomes" id="UP000006322">
    <property type="component" value="Unassembled WGS sequence"/>
</dbReference>
<accession>K6ZR18</accession>
<proteinExistence type="predicted"/>
<evidence type="ECO:0000313" key="1">
    <source>
        <dbReference type="EMBL" id="GAC32737.1"/>
    </source>
</evidence>
<protein>
    <submittedName>
        <fullName evidence="1">Uncharacterized protein</fullName>
    </submittedName>
</protein>
<dbReference type="EMBL" id="BAER01000044">
    <property type="protein sequence ID" value="GAC32737.1"/>
    <property type="molecule type" value="Genomic_DNA"/>
</dbReference>